<dbReference type="GO" id="GO:0016020">
    <property type="term" value="C:membrane"/>
    <property type="evidence" value="ECO:0007669"/>
    <property type="project" value="UniProtKB-SubCell"/>
</dbReference>
<evidence type="ECO:0000313" key="15">
    <source>
        <dbReference type="Proteomes" id="UP000663829"/>
    </source>
</evidence>
<evidence type="ECO:0000256" key="3">
    <source>
        <dbReference type="ARBA" id="ARBA00022676"/>
    </source>
</evidence>
<dbReference type="PANTHER" id="PTHR19297">
    <property type="entry name" value="GLYCOSYLTRANSFERASE 14 FAMILY MEMBER"/>
    <property type="match status" value="1"/>
</dbReference>
<evidence type="ECO:0000256" key="9">
    <source>
        <dbReference type="ARBA" id="ARBA00023180"/>
    </source>
</evidence>
<keyword evidence="7" id="KW-1133">Transmembrane helix</keyword>
<comment type="pathway">
    <text evidence="2">Protein modification; protein glycosylation.</text>
</comment>
<dbReference type="Pfam" id="PF02485">
    <property type="entry name" value="Branch"/>
    <property type="match status" value="1"/>
</dbReference>
<dbReference type="Proteomes" id="UP000681722">
    <property type="component" value="Unassembled WGS sequence"/>
</dbReference>
<dbReference type="EMBL" id="CAJNOQ010018113">
    <property type="protein sequence ID" value="CAF1418744.1"/>
    <property type="molecule type" value="Genomic_DNA"/>
</dbReference>
<dbReference type="GO" id="GO:0008375">
    <property type="term" value="F:acetylglucosaminyltransferase activity"/>
    <property type="evidence" value="ECO:0007669"/>
    <property type="project" value="TreeGrafter"/>
</dbReference>
<keyword evidence="6" id="KW-0735">Signal-anchor</keyword>
<dbReference type="OrthoDB" id="2019572at2759"/>
<keyword evidence="8" id="KW-0472">Membrane</keyword>
<proteinExistence type="inferred from homology"/>
<comment type="caution">
    <text evidence="12">The sequence shown here is derived from an EMBL/GenBank/DDBJ whole genome shotgun (WGS) entry which is preliminary data.</text>
</comment>
<evidence type="ECO:0000313" key="11">
    <source>
        <dbReference type="EMBL" id="CAF1397782.1"/>
    </source>
</evidence>
<evidence type="ECO:0000256" key="4">
    <source>
        <dbReference type="ARBA" id="ARBA00022679"/>
    </source>
</evidence>
<evidence type="ECO:0000256" key="10">
    <source>
        <dbReference type="ARBA" id="ARBA00038150"/>
    </source>
</evidence>
<evidence type="ECO:0000256" key="6">
    <source>
        <dbReference type="ARBA" id="ARBA00022968"/>
    </source>
</evidence>
<dbReference type="InterPro" id="IPR003406">
    <property type="entry name" value="Glyco_trans_14"/>
</dbReference>
<dbReference type="EMBL" id="CAJOBC010083541">
    <property type="protein sequence ID" value="CAF4303112.1"/>
    <property type="molecule type" value="Genomic_DNA"/>
</dbReference>
<comment type="subcellular location">
    <subcellularLocation>
        <location evidence="1">Membrane</location>
        <topology evidence="1">Single-pass type II membrane protein</topology>
    </subcellularLocation>
</comment>
<accession>A0A815M6D2</accession>
<dbReference type="PANTHER" id="PTHR19297:SF191">
    <property type="entry name" value="PROTEIN XYLOSYLTRANSFERASE"/>
    <property type="match status" value="1"/>
</dbReference>
<evidence type="ECO:0000256" key="8">
    <source>
        <dbReference type="ARBA" id="ARBA00023136"/>
    </source>
</evidence>
<evidence type="ECO:0000256" key="2">
    <source>
        <dbReference type="ARBA" id="ARBA00004922"/>
    </source>
</evidence>
<keyword evidence="4" id="KW-0808">Transferase</keyword>
<sequence length="199" mass="23611">MLNVIYSFVQLSVSHSSMSKLDLFLNNTLCGLIIQDSPDYTEAQIVEAQLNLHKRYDYLEKIKYSEMQCSEFIKMNQFNVQPVTQMEQNFSLAYTILVYQNLYQFQVLLRLIYRVSNYYCIHVDKDAPSFIYNYAKKASECLKNIYEAPDRIHVVWSEFSTLQAERTCQIFLLENFPGWKYYMNLGKYTIKLRGFSSTY</sequence>
<evidence type="ECO:0000313" key="12">
    <source>
        <dbReference type="EMBL" id="CAF1418744.1"/>
    </source>
</evidence>
<dbReference type="Proteomes" id="UP000682733">
    <property type="component" value="Unassembled WGS sequence"/>
</dbReference>
<dbReference type="Proteomes" id="UP000677228">
    <property type="component" value="Unassembled WGS sequence"/>
</dbReference>
<dbReference type="EMBL" id="CAJOBA010047772">
    <property type="protein sequence ID" value="CAF4205167.1"/>
    <property type="molecule type" value="Genomic_DNA"/>
</dbReference>
<dbReference type="EMBL" id="CAJNOK010026051">
    <property type="protein sequence ID" value="CAF1397782.1"/>
    <property type="molecule type" value="Genomic_DNA"/>
</dbReference>
<organism evidence="12 15">
    <name type="scientific">Didymodactylos carnosus</name>
    <dbReference type="NCBI Taxonomy" id="1234261"/>
    <lineage>
        <taxon>Eukaryota</taxon>
        <taxon>Metazoa</taxon>
        <taxon>Spiralia</taxon>
        <taxon>Gnathifera</taxon>
        <taxon>Rotifera</taxon>
        <taxon>Eurotatoria</taxon>
        <taxon>Bdelloidea</taxon>
        <taxon>Philodinida</taxon>
        <taxon>Philodinidae</taxon>
        <taxon>Didymodactylos</taxon>
    </lineage>
</organism>
<keyword evidence="5" id="KW-0812">Transmembrane</keyword>
<dbReference type="AlphaFoldDB" id="A0A815M6D2"/>
<name>A0A815M6D2_9BILA</name>
<protein>
    <submittedName>
        <fullName evidence="12">Uncharacterized protein</fullName>
    </submittedName>
</protein>
<keyword evidence="9" id="KW-0325">Glycoprotein</keyword>
<keyword evidence="3" id="KW-0328">Glycosyltransferase</keyword>
<reference evidence="12" key="1">
    <citation type="submission" date="2021-02" db="EMBL/GenBank/DDBJ databases">
        <authorList>
            <person name="Nowell W R."/>
        </authorList>
    </citation>
    <scope>NUCLEOTIDE SEQUENCE</scope>
</reference>
<evidence type="ECO:0000256" key="1">
    <source>
        <dbReference type="ARBA" id="ARBA00004606"/>
    </source>
</evidence>
<keyword evidence="15" id="KW-1185">Reference proteome</keyword>
<evidence type="ECO:0000256" key="5">
    <source>
        <dbReference type="ARBA" id="ARBA00022692"/>
    </source>
</evidence>
<evidence type="ECO:0000313" key="14">
    <source>
        <dbReference type="EMBL" id="CAF4303112.1"/>
    </source>
</evidence>
<evidence type="ECO:0000313" key="13">
    <source>
        <dbReference type="EMBL" id="CAF4205167.1"/>
    </source>
</evidence>
<comment type="similarity">
    <text evidence="10">Belongs to the glycosyltransferase 14 family.</text>
</comment>
<dbReference type="Proteomes" id="UP000663829">
    <property type="component" value="Unassembled WGS sequence"/>
</dbReference>
<gene>
    <name evidence="12" type="ORF">GPM918_LOCUS33666</name>
    <name evidence="11" type="ORF">OVA965_LOCUS32892</name>
    <name evidence="14" type="ORF">SRO942_LOCUS34353</name>
    <name evidence="13" type="ORF">TMI583_LOCUS33765</name>
</gene>
<evidence type="ECO:0000256" key="7">
    <source>
        <dbReference type="ARBA" id="ARBA00022989"/>
    </source>
</evidence>